<dbReference type="GO" id="GO:0003676">
    <property type="term" value="F:nucleic acid binding"/>
    <property type="evidence" value="ECO:0007669"/>
    <property type="project" value="InterPro"/>
</dbReference>
<dbReference type="Pfam" id="PF00226">
    <property type="entry name" value="DnaJ"/>
    <property type="match status" value="1"/>
</dbReference>
<dbReference type="OrthoDB" id="5894at2759"/>
<dbReference type="PANTHER" id="PTHR44029:SF1">
    <property type="entry name" value="DNAJ HOMOLOG SUBFAMILY C MEMBER 21"/>
    <property type="match status" value="1"/>
</dbReference>
<evidence type="ECO:0000256" key="1">
    <source>
        <dbReference type="ARBA" id="ARBA00022723"/>
    </source>
</evidence>
<dbReference type="PROSITE" id="PS00636">
    <property type="entry name" value="DNAJ_1"/>
    <property type="match status" value="1"/>
</dbReference>
<dbReference type="AlphaFoldDB" id="A0A9P8EVC9"/>
<sequence length="564" mass="62772">MGAGQSSTSGAHEAAPEAQKTGYYTLLGIQRDATEDEIKKAYRRKALELHPDRNYGNVESATALFAEVQSAYEVLSDPQERAWYDSHETQILRGDDPTTGGAGGGEYEYGNVKMTSAEDLARMLRKFNSGVEFTDAPSGFFGYLRETFDQLAKEEEAAAHWEGLDLPDYPSFGHKDDPYDDVPKSFYAVWLSFSTRKSFAWCDKYRLSEAPDRRYRRLMEKENQRFREQATREFNESVRALVAFVRKRDPRCIPNTQTEAERQKVLRDAAAAQAARARAANQVNTEDSAIPEWAQTITKDEHEGVIGESESEVDEVFECVACKKVFKSEKQWDAHEKSKKHQKAVQALRKKMQKENANLNLDSEPTSGDATPLDVEDYEPLSEDQYPMMEDESLPENEYPIMDDDTAADMANLKLQDDLSESGDEEATHSIKTTEASEDPTEETADTIDSSDDEYAPASQVKARFGQDPSPKQDIAPAIGDSESDTTPSVQAPKKGKAAQKRAKKAAAAAAASAEQEENKFKCATCDAMFPSKTRLHQHIKDFKHAALKSVASAGGTKGKKGKR</sequence>
<dbReference type="InterPro" id="IPR001623">
    <property type="entry name" value="DnaJ_domain"/>
</dbReference>
<dbReference type="Gene3D" id="1.10.287.110">
    <property type="entry name" value="DnaJ domain"/>
    <property type="match status" value="1"/>
</dbReference>
<dbReference type="InterPro" id="IPR054076">
    <property type="entry name" value="ZUO1-like_ZHD"/>
</dbReference>
<dbReference type="PRINTS" id="PR00625">
    <property type="entry name" value="JDOMAIN"/>
</dbReference>
<dbReference type="InterPro" id="IPR003604">
    <property type="entry name" value="Matrin/U1-like-C_Znf_C2H2"/>
</dbReference>
<feature type="compositionally biased region" description="Basic residues" evidence="5">
    <location>
        <begin position="494"/>
        <end position="505"/>
    </location>
</feature>
<keyword evidence="3" id="KW-0862">Zinc</keyword>
<evidence type="ECO:0000313" key="8">
    <source>
        <dbReference type="EMBL" id="KAG9699740.1"/>
    </source>
</evidence>
<dbReference type="Pfam" id="PF21884">
    <property type="entry name" value="ZUO1-like_ZHD"/>
    <property type="match status" value="1"/>
</dbReference>
<dbReference type="SUPFAM" id="SSF46565">
    <property type="entry name" value="Chaperone J-domain"/>
    <property type="match status" value="1"/>
</dbReference>
<comment type="caution">
    <text evidence="8">The sequence shown here is derived from an EMBL/GenBank/DDBJ whole genome shotgun (WGS) entry which is preliminary data.</text>
</comment>
<dbReference type="InterPro" id="IPR036236">
    <property type="entry name" value="Znf_C2H2_sf"/>
</dbReference>
<feature type="region of interest" description="Disordered" evidence="5">
    <location>
        <begin position="348"/>
        <end position="522"/>
    </location>
</feature>
<dbReference type="Pfam" id="PF12171">
    <property type="entry name" value="zf-C2H2_jaz"/>
    <property type="match status" value="1"/>
</dbReference>
<organism evidence="8 9">
    <name type="scientific">Aureobasidium melanogenum</name>
    <name type="common">Aureobasidium pullulans var. melanogenum</name>
    <dbReference type="NCBI Taxonomy" id="46634"/>
    <lineage>
        <taxon>Eukaryota</taxon>
        <taxon>Fungi</taxon>
        <taxon>Dikarya</taxon>
        <taxon>Ascomycota</taxon>
        <taxon>Pezizomycotina</taxon>
        <taxon>Dothideomycetes</taxon>
        <taxon>Dothideomycetidae</taxon>
        <taxon>Dothideales</taxon>
        <taxon>Saccotheciaceae</taxon>
        <taxon>Aureobasidium</taxon>
    </lineage>
</organism>
<dbReference type="InterPro" id="IPR013087">
    <property type="entry name" value="Znf_C2H2_type"/>
</dbReference>
<evidence type="ECO:0000256" key="3">
    <source>
        <dbReference type="ARBA" id="ARBA00022833"/>
    </source>
</evidence>
<dbReference type="InterPro" id="IPR051964">
    <property type="entry name" value="Chaperone_stress_response"/>
</dbReference>
<reference evidence="8" key="1">
    <citation type="journal article" date="2021" name="J Fungi (Basel)">
        <title>Virulence traits and population genomics of the black yeast Aureobasidium melanogenum.</title>
        <authorList>
            <person name="Cernosa A."/>
            <person name="Sun X."/>
            <person name="Gostincar C."/>
            <person name="Fang C."/>
            <person name="Gunde-Cimerman N."/>
            <person name="Song Z."/>
        </authorList>
    </citation>
    <scope>NUCLEOTIDE SEQUENCE</scope>
    <source>
        <strain evidence="8">EXF-9911</strain>
    </source>
</reference>
<keyword evidence="1" id="KW-0479">Metal-binding</keyword>
<dbReference type="EMBL" id="JAHFXF010000027">
    <property type="protein sequence ID" value="KAG9699740.1"/>
    <property type="molecule type" value="Genomic_DNA"/>
</dbReference>
<feature type="non-terminal residue" evidence="8">
    <location>
        <position position="564"/>
    </location>
</feature>
<name>A0A9P8EVC9_AURME</name>
<dbReference type="SMART" id="SM00451">
    <property type="entry name" value="ZnF_U1"/>
    <property type="match status" value="1"/>
</dbReference>
<dbReference type="PROSITE" id="PS50157">
    <property type="entry name" value="ZINC_FINGER_C2H2_2"/>
    <property type="match status" value="1"/>
</dbReference>
<evidence type="ECO:0000256" key="4">
    <source>
        <dbReference type="PROSITE-ProRule" id="PRU00042"/>
    </source>
</evidence>
<dbReference type="Proteomes" id="UP000779574">
    <property type="component" value="Unassembled WGS sequence"/>
</dbReference>
<evidence type="ECO:0000256" key="5">
    <source>
        <dbReference type="SAM" id="MobiDB-lite"/>
    </source>
</evidence>
<dbReference type="PROSITE" id="PS50076">
    <property type="entry name" value="DNAJ_2"/>
    <property type="match status" value="1"/>
</dbReference>
<dbReference type="InterPro" id="IPR036869">
    <property type="entry name" value="J_dom_sf"/>
</dbReference>
<dbReference type="SUPFAM" id="SSF57667">
    <property type="entry name" value="beta-beta-alpha zinc fingers"/>
    <property type="match status" value="1"/>
</dbReference>
<dbReference type="PANTHER" id="PTHR44029">
    <property type="entry name" value="DNAJ HOMOLOG SUBFAMILY C MEMBER 21"/>
    <property type="match status" value="1"/>
</dbReference>
<dbReference type="SMART" id="SM00355">
    <property type="entry name" value="ZnF_C2H2"/>
    <property type="match status" value="2"/>
</dbReference>
<evidence type="ECO:0000259" key="7">
    <source>
        <dbReference type="PROSITE" id="PS50157"/>
    </source>
</evidence>
<evidence type="ECO:0000313" key="9">
    <source>
        <dbReference type="Proteomes" id="UP000779574"/>
    </source>
</evidence>
<keyword evidence="2 4" id="KW-0863">Zinc-finger</keyword>
<reference evidence="8" key="2">
    <citation type="submission" date="2021-08" db="EMBL/GenBank/DDBJ databases">
        <authorList>
            <person name="Gostincar C."/>
            <person name="Sun X."/>
            <person name="Song Z."/>
            <person name="Gunde-Cimerman N."/>
        </authorList>
    </citation>
    <scope>NUCLEOTIDE SEQUENCE</scope>
    <source>
        <strain evidence="8">EXF-9911</strain>
    </source>
</reference>
<feature type="compositionally biased region" description="Acidic residues" evidence="5">
    <location>
        <begin position="436"/>
        <end position="455"/>
    </location>
</feature>
<dbReference type="Gene3D" id="3.30.160.60">
    <property type="entry name" value="Classic Zinc Finger"/>
    <property type="match status" value="1"/>
</dbReference>
<dbReference type="InterPro" id="IPR022755">
    <property type="entry name" value="Znf_C2H2_jaz"/>
</dbReference>
<feature type="compositionally biased region" description="Polar residues" evidence="5">
    <location>
        <begin position="355"/>
        <end position="369"/>
    </location>
</feature>
<gene>
    <name evidence="8" type="ORF">KCU76_g1283</name>
</gene>
<dbReference type="GO" id="GO:0008270">
    <property type="term" value="F:zinc ion binding"/>
    <property type="evidence" value="ECO:0007669"/>
    <property type="project" value="UniProtKB-KW"/>
</dbReference>
<dbReference type="GO" id="GO:0005737">
    <property type="term" value="C:cytoplasm"/>
    <property type="evidence" value="ECO:0007669"/>
    <property type="project" value="TreeGrafter"/>
</dbReference>
<proteinExistence type="predicted"/>
<dbReference type="CDD" id="cd06257">
    <property type="entry name" value="DnaJ"/>
    <property type="match status" value="1"/>
</dbReference>
<dbReference type="SMART" id="SM00271">
    <property type="entry name" value="DnaJ"/>
    <property type="match status" value="1"/>
</dbReference>
<dbReference type="InterPro" id="IPR018253">
    <property type="entry name" value="DnaJ_domain_CS"/>
</dbReference>
<evidence type="ECO:0000259" key="6">
    <source>
        <dbReference type="PROSITE" id="PS50076"/>
    </source>
</evidence>
<evidence type="ECO:0000256" key="2">
    <source>
        <dbReference type="ARBA" id="ARBA00022771"/>
    </source>
</evidence>
<feature type="domain" description="J" evidence="6">
    <location>
        <begin position="22"/>
        <end position="88"/>
    </location>
</feature>
<feature type="compositionally biased region" description="Acidic residues" evidence="5">
    <location>
        <begin position="389"/>
        <end position="407"/>
    </location>
</feature>
<accession>A0A9P8EVC9</accession>
<feature type="domain" description="C2H2-type" evidence="7">
    <location>
        <begin position="521"/>
        <end position="550"/>
    </location>
</feature>
<dbReference type="PROSITE" id="PS00028">
    <property type="entry name" value="ZINC_FINGER_C2H2_1"/>
    <property type="match status" value="2"/>
</dbReference>
<protein>
    <submittedName>
        <fullName evidence="8">DnaJ-domain-containing protein</fullName>
    </submittedName>
</protein>